<evidence type="ECO:0000313" key="2">
    <source>
        <dbReference type="EMBL" id="MBF0877639.1"/>
    </source>
</evidence>
<name>A0ABR9YH25_9PROT</name>
<proteinExistence type="predicted"/>
<reference evidence="2 3" key="2">
    <citation type="submission" date="2020-11" db="EMBL/GenBank/DDBJ databases">
        <title>Description of novel Gluconobacter species.</title>
        <authorList>
            <person name="Cleenwerck I."/>
            <person name="Cnockaert M."/>
            <person name="Borremans W."/>
            <person name="Wieme A.D."/>
            <person name="De Vuyst L."/>
            <person name="Vandamme P."/>
        </authorList>
    </citation>
    <scope>NUCLEOTIDE SEQUENCE [LARGE SCALE GENOMIC DNA]</scope>
    <source>
        <strain evidence="2 3">LMG 27748</strain>
    </source>
</reference>
<sequence length="116" mass="11933">MERRWRFPEPILPPAKTGDGTGRQARSVLSKGGRFAAAAGSRAALPADAGLTPAAEGCAVALRTGTATVRLNAGCEAAVVERASPDGPQDWPGRLRSRLTNRSPTPGPSVIGKECG</sequence>
<comment type="caution">
    <text evidence="2">The sequence shown here is derived from an EMBL/GenBank/DDBJ whole genome shotgun (WGS) entry which is preliminary data.</text>
</comment>
<feature type="region of interest" description="Disordered" evidence="1">
    <location>
        <begin position="1"/>
        <end position="28"/>
    </location>
</feature>
<evidence type="ECO:0000313" key="3">
    <source>
        <dbReference type="Proteomes" id="UP000630952"/>
    </source>
</evidence>
<organism evidence="2 3">
    <name type="scientific">Gluconobacter cerevisiae</name>
    <dbReference type="NCBI Taxonomy" id="1379734"/>
    <lineage>
        <taxon>Bacteria</taxon>
        <taxon>Pseudomonadati</taxon>
        <taxon>Pseudomonadota</taxon>
        <taxon>Alphaproteobacteria</taxon>
        <taxon>Acetobacterales</taxon>
        <taxon>Acetobacteraceae</taxon>
        <taxon>Gluconobacter</taxon>
    </lineage>
</organism>
<dbReference type="Proteomes" id="UP000630952">
    <property type="component" value="Unassembled WGS sequence"/>
</dbReference>
<reference evidence="3" key="1">
    <citation type="submission" date="2020-04" db="EMBL/GenBank/DDBJ databases">
        <title>Description of novel Gluconacetobacter.</title>
        <authorList>
            <person name="Sombolestani A."/>
        </authorList>
    </citation>
    <scope>NUCLEOTIDE SEQUENCE [LARGE SCALE GENOMIC DNA]</scope>
    <source>
        <strain evidence="3">LMG 27748</strain>
    </source>
</reference>
<protein>
    <submittedName>
        <fullName evidence="2">Uncharacterized protein</fullName>
    </submittedName>
</protein>
<feature type="region of interest" description="Disordered" evidence="1">
    <location>
        <begin position="82"/>
        <end position="116"/>
    </location>
</feature>
<dbReference type="EMBL" id="JABCQO010000012">
    <property type="protein sequence ID" value="MBF0877639.1"/>
    <property type="molecule type" value="Genomic_DNA"/>
</dbReference>
<keyword evidence="3" id="KW-1185">Reference proteome</keyword>
<evidence type="ECO:0000256" key="1">
    <source>
        <dbReference type="SAM" id="MobiDB-lite"/>
    </source>
</evidence>
<accession>A0ABR9YH25</accession>
<gene>
    <name evidence="2" type="ORF">HKD21_12400</name>
</gene>
<dbReference type="RefSeq" id="WP_194255955.1">
    <property type="nucleotide sequence ID" value="NZ_JABCQO010000012.1"/>
</dbReference>